<keyword evidence="3" id="KW-1185">Reference proteome</keyword>
<organism evidence="2 3">
    <name type="scientific">Pseudomethylobacillus aquaticus</name>
    <dbReference type="NCBI Taxonomy" id="2676064"/>
    <lineage>
        <taxon>Bacteria</taxon>
        <taxon>Pseudomonadati</taxon>
        <taxon>Pseudomonadota</taxon>
        <taxon>Betaproteobacteria</taxon>
        <taxon>Nitrosomonadales</taxon>
        <taxon>Methylophilaceae</taxon>
        <taxon>Pseudomethylobacillus</taxon>
    </lineage>
</organism>
<dbReference type="InterPro" id="IPR011576">
    <property type="entry name" value="Pyridox_Oxase_N"/>
</dbReference>
<dbReference type="AlphaFoldDB" id="A0A3N0V2L4"/>
<dbReference type="RefSeq" id="WP_123236771.1">
    <property type="nucleotide sequence ID" value="NZ_RJVP01000002.1"/>
</dbReference>
<dbReference type="Gene3D" id="2.30.110.10">
    <property type="entry name" value="Electron Transport, Fmn-binding Protein, Chain A"/>
    <property type="match status" value="1"/>
</dbReference>
<proteinExistence type="predicted"/>
<sequence length="228" mass="25578">MSELCENEPHENQLYGTQHRAMQAAFESTRLADRVGEQIVVPELADAHRGFIESRDFFFLTTVDHRGFPTCSYKGGQTGFVKVLDSRTLAFPSLDGNGMYLSMGNITANDKIGMLFIDFETPHRVRLHGTASVSRDDPLLAAFHEAELVVRVTISEVFINCPRYIHRYQRLAASPYVPQAQCETPLAQWKRIDALQEVLHPRDAALAERLGGVITPEQYGELVMKGQA</sequence>
<dbReference type="PANTHER" id="PTHR42815">
    <property type="entry name" value="FAD-BINDING, PUTATIVE (AFU_ORTHOLOGUE AFUA_6G07600)-RELATED"/>
    <property type="match status" value="1"/>
</dbReference>
<dbReference type="InterPro" id="IPR012349">
    <property type="entry name" value="Split_barrel_FMN-bd"/>
</dbReference>
<protein>
    <submittedName>
        <fullName evidence="2">Pyridoxamine 5'-phosphate oxidase family protein</fullName>
    </submittedName>
</protein>
<evidence type="ECO:0000313" key="3">
    <source>
        <dbReference type="Proteomes" id="UP000275137"/>
    </source>
</evidence>
<comment type="caution">
    <text evidence="2">The sequence shown here is derived from an EMBL/GenBank/DDBJ whole genome shotgun (WGS) entry which is preliminary data.</text>
</comment>
<reference evidence="2 3" key="1">
    <citation type="submission" date="2018-10" db="EMBL/GenBank/DDBJ databases">
        <authorList>
            <person name="Chen W.-M."/>
        </authorList>
    </citation>
    <scope>NUCLEOTIDE SEQUENCE [LARGE SCALE GENOMIC DNA]</scope>
    <source>
        <strain evidence="2 3">H-5</strain>
    </source>
</reference>
<name>A0A3N0V2L4_9PROT</name>
<dbReference type="EMBL" id="RJVP01000002">
    <property type="protein sequence ID" value="ROH86963.1"/>
    <property type="molecule type" value="Genomic_DNA"/>
</dbReference>
<evidence type="ECO:0000259" key="1">
    <source>
        <dbReference type="Pfam" id="PF01243"/>
    </source>
</evidence>
<feature type="domain" description="Pyridoxamine 5'-phosphate oxidase N-terminal" evidence="1">
    <location>
        <begin position="45"/>
        <end position="143"/>
    </location>
</feature>
<dbReference type="SUPFAM" id="SSF50475">
    <property type="entry name" value="FMN-binding split barrel"/>
    <property type="match status" value="1"/>
</dbReference>
<dbReference type="Proteomes" id="UP000275137">
    <property type="component" value="Unassembled WGS sequence"/>
</dbReference>
<dbReference type="PANTHER" id="PTHR42815:SF2">
    <property type="entry name" value="FAD-BINDING, PUTATIVE (AFU_ORTHOLOGUE AFUA_6G07600)-RELATED"/>
    <property type="match status" value="1"/>
</dbReference>
<gene>
    <name evidence="2" type="ORF">ED236_04480</name>
</gene>
<dbReference type="Pfam" id="PF01243">
    <property type="entry name" value="PNPOx_N"/>
    <property type="match status" value="1"/>
</dbReference>
<accession>A0A3N0V2L4</accession>
<evidence type="ECO:0000313" key="2">
    <source>
        <dbReference type="EMBL" id="ROH86963.1"/>
    </source>
</evidence>